<dbReference type="KEGG" id="ali:AZOLI_p20088"/>
<dbReference type="GO" id="GO:0051607">
    <property type="term" value="P:defense response to virus"/>
    <property type="evidence" value="ECO:0007669"/>
    <property type="project" value="UniProtKB-KW"/>
</dbReference>
<evidence type="ECO:0000259" key="3">
    <source>
        <dbReference type="Pfam" id="PF03787"/>
    </source>
</evidence>
<name>G7ZCD8_AZOL4</name>
<feature type="compositionally biased region" description="Low complexity" evidence="2">
    <location>
        <begin position="354"/>
        <end position="371"/>
    </location>
</feature>
<dbReference type="InterPro" id="IPR007522">
    <property type="entry name" value="CRISPR-assoc_prot_TM1795"/>
</dbReference>
<feature type="region of interest" description="Disordered" evidence="2">
    <location>
        <begin position="354"/>
        <end position="376"/>
    </location>
</feature>
<dbReference type="AlphaFoldDB" id="G7ZCD8"/>
<dbReference type="Pfam" id="PF03787">
    <property type="entry name" value="RAMPs"/>
    <property type="match status" value="1"/>
</dbReference>
<dbReference type="Proteomes" id="UP000005667">
    <property type="component" value="Plasmid AZO_p2"/>
</dbReference>
<keyword evidence="1" id="KW-0051">Antiviral defense</keyword>
<accession>G7ZCD8</accession>
<dbReference type="NCBIfam" id="TIGR01894">
    <property type="entry name" value="cas_TM1795_cmr1"/>
    <property type="match status" value="1"/>
</dbReference>
<keyword evidence="4" id="KW-0614">Plasmid</keyword>
<dbReference type="HOGENOM" id="CLU_050338_1_0_5"/>
<dbReference type="RefSeq" id="WP_014188719.1">
    <property type="nucleotide sequence ID" value="NC_016586.1"/>
</dbReference>
<dbReference type="EMBL" id="FQ311870">
    <property type="protein sequence ID" value="CBS89278.1"/>
    <property type="molecule type" value="Genomic_DNA"/>
</dbReference>
<evidence type="ECO:0000256" key="1">
    <source>
        <dbReference type="ARBA" id="ARBA00023118"/>
    </source>
</evidence>
<protein>
    <recommendedName>
        <fullName evidence="3">CRISPR type III-associated protein domain-containing protein</fullName>
    </recommendedName>
</protein>
<proteinExistence type="predicted"/>
<gene>
    <name evidence="4" type="ordered locus">AZOLI_p20088</name>
</gene>
<dbReference type="OrthoDB" id="8480778at2"/>
<sequence>MTGVELRFAFQVTTPLFMGGADPTKPELRPPSLKGLLRFWYRAVDPNFALREAALFGARGDGGGQSPFRLRVEPLDQPATVGWADLKPEHFNVGRDRGTRNGLVYLGFPFPMQGRRGIAPGHRFVLSCRFRRPKAGLTPELEECLRAVTAAAWLLGHFGGAGSRARRGFGTLTLVEEVDIRGIDWPDGRALPLISRLDSPEQATAAMSAGLRTLREVWFPGAWGEGQVAIRHPHLGARFDHRLISGAVAPGEWGKGLNGLGRLMQDFRQRRAPDYQSVKDELARVRPLDRTPERAAFGLPLTFRYGSLPGTKPITLAPYAERLRSTHERHGSLIFLRLLQVGGMLHPLVTRLDGAIPGNAPPAAARGSGRRLQPTDGKLLERFLDHATREGTPS</sequence>
<dbReference type="InterPro" id="IPR005537">
    <property type="entry name" value="RAMP_III_fam"/>
</dbReference>
<feature type="domain" description="CRISPR type III-associated protein" evidence="3">
    <location>
        <begin position="10"/>
        <end position="172"/>
    </location>
</feature>
<organism evidence="4 5">
    <name type="scientific">Azospirillum lipoferum (strain 4B)</name>
    <dbReference type="NCBI Taxonomy" id="862719"/>
    <lineage>
        <taxon>Bacteria</taxon>
        <taxon>Pseudomonadati</taxon>
        <taxon>Pseudomonadota</taxon>
        <taxon>Alphaproteobacteria</taxon>
        <taxon>Rhodospirillales</taxon>
        <taxon>Azospirillaceae</taxon>
        <taxon>Azospirillum</taxon>
    </lineage>
</organism>
<reference evidence="5" key="1">
    <citation type="journal article" date="2011" name="PLoS Genet.">
        <title>Azospirillum genomes reveal transition of bacteria from aquatic to terrestrial environments.</title>
        <authorList>
            <person name="Wisniewski-Dye F."/>
            <person name="Borziak K."/>
            <person name="Khalsa-Moyers G."/>
            <person name="Alexandre G."/>
            <person name="Sukharnikov L.O."/>
            <person name="Wuichet K."/>
            <person name="Hurst G.B."/>
            <person name="McDonald W.H."/>
            <person name="Robertson J.S."/>
            <person name="Barbe V."/>
            <person name="Calteau A."/>
            <person name="Rouy Z."/>
            <person name="Mangenot S."/>
            <person name="Prigent-Combaret C."/>
            <person name="Normand P."/>
            <person name="Boyer M."/>
            <person name="Siguier P."/>
            <person name="Dessaux Y."/>
            <person name="Elmerich C."/>
            <person name="Condemine G."/>
            <person name="Krishnen G."/>
            <person name="Kennedy I."/>
            <person name="Paterson A.H."/>
            <person name="Gonzalez V."/>
            <person name="Mavingui P."/>
            <person name="Zhulin I.B."/>
        </authorList>
    </citation>
    <scope>NUCLEOTIDE SEQUENCE [LARGE SCALE GENOMIC DNA]</scope>
    <source>
        <strain evidence="5">4B</strain>
    </source>
</reference>
<keyword evidence="5" id="KW-1185">Reference proteome</keyword>
<evidence type="ECO:0000256" key="2">
    <source>
        <dbReference type="SAM" id="MobiDB-lite"/>
    </source>
</evidence>
<evidence type="ECO:0000313" key="5">
    <source>
        <dbReference type="Proteomes" id="UP000005667"/>
    </source>
</evidence>
<geneLocation type="plasmid" evidence="4 5">
    <name>AZO_p2</name>
</geneLocation>
<evidence type="ECO:0000313" key="4">
    <source>
        <dbReference type="EMBL" id="CBS89278.1"/>
    </source>
</evidence>